<reference evidence="2 3" key="1">
    <citation type="submission" date="2020-09" db="EMBL/GenBank/DDBJ databases">
        <title>De no assembly of potato wild relative species, Solanum commersonii.</title>
        <authorList>
            <person name="Cho K."/>
        </authorList>
    </citation>
    <scope>NUCLEOTIDE SEQUENCE [LARGE SCALE GENOMIC DNA]</scope>
    <source>
        <strain evidence="2">LZ3.2</strain>
        <tissue evidence="2">Leaf</tissue>
    </source>
</reference>
<comment type="caution">
    <text evidence="2">The sequence shown here is derived from an EMBL/GenBank/DDBJ whole genome shotgun (WGS) entry which is preliminary data.</text>
</comment>
<dbReference type="PANTHER" id="PTHR33499:SF35">
    <property type="entry name" value="TRANSPOSASE MUDR PLANT DOMAIN-CONTAINING PROTEIN"/>
    <property type="match status" value="1"/>
</dbReference>
<dbReference type="Proteomes" id="UP000824120">
    <property type="component" value="Chromosome 4"/>
</dbReference>
<dbReference type="AlphaFoldDB" id="A0A9J5ZBN7"/>
<keyword evidence="3" id="KW-1185">Reference proteome</keyword>
<sequence>MQESSTRNTINRSKLCMPHRTSSKPIREIIYELKPYKKTSFLYKRSYSTYFFLLLREAKMAEIHELVKSEPSLTSIEVVERCFGPQCKTHAVGFVGGITTKELKGGSTSKAALLEELKTTRKEKESLQKRIDILESKYDCLESIVVR</sequence>
<dbReference type="PANTHER" id="PTHR33499">
    <property type="entry name" value="OS12G0282400 PROTEIN-RELATED"/>
    <property type="match status" value="1"/>
</dbReference>
<dbReference type="EMBL" id="JACXVP010000004">
    <property type="protein sequence ID" value="KAG5610273.1"/>
    <property type="molecule type" value="Genomic_DNA"/>
</dbReference>
<evidence type="ECO:0000313" key="2">
    <source>
        <dbReference type="EMBL" id="KAG5610273.1"/>
    </source>
</evidence>
<evidence type="ECO:0000256" key="1">
    <source>
        <dbReference type="SAM" id="Coils"/>
    </source>
</evidence>
<accession>A0A9J5ZBN7</accession>
<name>A0A9J5ZBN7_SOLCO</name>
<evidence type="ECO:0000313" key="3">
    <source>
        <dbReference type="Proteomes" id="UP000824120"/>
    </source>
</evidence>
<keyword evidence="1" id="KW-0175">Coiled coil</keyword>
<organism evidence="2 3">
    <name type="scientific">Solanum commersonii</name>
    <name type="common">Commerson's wild potato</name>
    <name type="synonym">Commerson's nightshade</name>
    <dbReference type="NCBI Taxonomy" id="4109"/>
    <lineage>
        <taxon>Eukaryota</taxon>
        <taxon>Viridiplantae</taxon>
        <taxon>Streptophyta</taxon>
        <taxon>Embryophyta</taxon>
        <taxon>Tracheophyta</taxon>
        <taxon>Spermatophyta</taxon>
        <taxon>Magnoliopsida</taxon>
        <taxon>eudicotyledons</taxon>
        <taxon>Gunneridae</taxon>
        <taxon>Pentapetalae</taxon>
        <taxon>asterids</taxon>
        <taxon>lamiids</taxon>
        <taxon>Solanales</taxon>
        <taxon>Solanaceae</taxon>
        <taxon>Solanoideae</taxon>
        <taxon>Solaneae</taxon>
        <taxon>Solanum</taxon>
    </lineage>
</organism>
<proteinExistence type="predicted"/>
<gene>
    <name evidence="2" type="ORF">H5410_021554</name>
</gene>
<protein>
    <submittedName>
        <fullName evidence="2">Uncharacterized protein</fullName>
    </submittedName>
</protein>
<feature type="coiled-coil region" evidence="1">
    <location>
        <begin position="110"/>
        <end position="144"/>
    </location>
</feature>
<dbReference type="OrthoDB" id="1301679at2759"/>